<dbReference type="InterPro" id="IPR012349">
    <property type="entry name" value="Split_barrel_FMN-bd"/>
</dbReference>
<dbReference type="OrthoDB" id="3169239at2"/>
<comment type="caution">
    <text evidence="1">The sequence shown here is derived from an EMBL/GenBank/DDBJ whole genome shotgun (WGS) entry which is preliminary data.</text>
</comment>
<dbReference type="GO" id="GO:0016491">
    <property type="term" value="F:oxidoreductase activity"/>
    <property type="evidence" value="ECO:0007669"/>
    <property type="project" value="InterPro"/>
</dbReference>
<protein>
    <submittedName>
        <fullName evidence="1">Deazaflavin-dependent nitroreductase</fullName>
    </submittedName>
</protein>
<reference evidence="1 2" key="1">
    <citation type="journal article" date="2011" name="Stand. Genomic Sci.">
        <title>High quality draft genome sequence of Segniliparus rugosus CDC 945(T)= (ATCC BAA-974(T)).</title>
        <authorList>
            <person name="Earl A.M."/>
            <person name="Desjardins C.A."/>
            <person name="Fitzgerald M.G."/>
            <person name="Arachchi H.M."/>
            <person name="Zeng Q."/>
            <person name="Mehta T."/>
            <person name="Griggs A."/>
            <person name="Birren B.W."/>
            <person name="Toney N.C."/>
            <person name="Carr J."/>
            <person name="Posey J."/>
            <person name="Butler W.R."/>
        </authorList>
    </citation>
    <scope>NUCLEOTIDE SEQUENCE [LARGE SCALE GENOMIC DNA]</scope>
    <source>
        <strain evidence="2">ATCC BAA-974 / DSM 45345 / CCUG 50838 / CIP 108380 / JCM 13579 / CDC 945</strain>
    </source>
</reference>
<dbReference type="RefSeq" id="WP_007469224.1">
    <property type="nucleotide sequence ID" value="NZ_KI391953.1"/>
</dbReference>
<proteinExistence type="predicted"/>
<dbReference type="InterPro" id="IPR004378">
    <property type="entry name" value="F420H2_quin_Rdtase"/>
</dbReference>
<dbReference type="HOGENOM" id="CLU_145411_0_0_11"/>
<dbReference type="AlphaFoldDB" id="E5XQ38"/>
<dbReference type="Gene3D" id="2.30.110.10">
    <property type="entry name" value="Electron Transport, Fmn-binding Protein, Chain A"/>
    <property type="match status" value="1"/>
</dbReference>
<gene>
    <name evidence="1" type="ORF">HMPREF9336_01610</name>
</gene>
<keyword evidence="2" id="KW-1185">Reference proteome</keyword>
<organism evidence="1 2">
    <name type="scientific">Segniliparus rugosus (strain ATCC BAA-974 / DSM 45345 / CCUG 50838 / CIP 108380 / JCM 13579 / CDC 945)</name>
    <dbReference type="NCBI Taxonomy" id="679197"/>
    <lineage>
        <taxon>Bacteria</taxon>
        <taxon>Bacillati</taxon>
        <taxon>Actinomycetota</taxon>
        <taxon>Actinomycetes</taxon>
        <taxon>Mycobacteriales</taxon>
        <taxon>Segniliparaceae</taxon>
        <taxon>Segniliparus</taxon>
    </lineage>
</organism>
<dbReference type="Proteomes" id="UP000004816">
    <property type="component" value="Unassembled WGS sequence"/>
</dbReference>
<dbReference type="eggNOG" id="COG1902">
    <property type="taxonomic scope" value="Bacteria"/>
</dbReference>
<dbReference type="NCBIfam" id="TIGR00026">
    <property type="entry name" value="hi_GC_TIGR00026"/>
    <property type="match status" value="1"/>
</dbReference>
<dbReference type="Pfam" id="PF04075">
    <property type="entry name" value="F420H2_quin_red"/>
    <property type="match status" value="1"/>
</dbReference>
<dbReference type="EMBL" id="ACZI02000001">
    <property type="protein sequence ID" value="EFV13547.1"/>
    <property type="molecule type" value="Genomic_DNA"/>
</dbReference>
<evidence type="ECO:0000313" key="1">
    <source>
        <dbReference type="EMBL" id="EFV13547.1"/>
    </source>
</evidence>
<name>E5XQ38_SEGRC</name>
<accession>E5XQ38</accession>
<evidence type="ECO:0000313" key="2">
    <source>
        <dbReference type="Proteomes" id="UP000004816"/>
    </source>
</evidence>
<dbReference type="STRING" id="679197.HMPREF9336_01610"/>
<sequence>MEQHTANARRMFRVIRAVGRYALNPSARFFAKLGLVPTSQVAELETIGRKTGQLRRVPVSPIFDETGAWVICGHGTLSGWGSNISANPNVRIQQGKRWRAGVASFVPDDDIRARVRQASTFGPRIASYGTAPVTVRIDFTDGEPRRG</sequence>